<keyword evidence="2" id="KW-1185">Reference proteome</keyword>
<sequence>PERSEISHDAWPAFPLGHSQGLVEFNRLRVAAMPSLCVAGSGWYVGESMGKVIGDLSSGVLGRLVRRLGADGFVERERDVDWANRSGHSLL</sequence>
<name>C5LN99_PERM5</name>
<dbReference type="Proteomes" id="UP000007800">
    <property type="component" value="Unassembled WGS sequence"/>
</dbReference>
<organism evidence="2">
    <name type="scientific">Perkinsus marinus (strain ATCC 50983 / TXsc)</name>
    <dbReference type="NCBI Taxonomy" id="423536"/>
    <lineage>
        <taxon>Eukaryota</taxon>
        <taxon>Sar</taxon>
        <taxon>Alveolata</taxon>
        <taxon>Perkinsozoa</taxon>
        <taxon>Perkinsea</taxon>
        <taxon>Perkinsida</taxon>
        <taxon>Perkinsidae</taxon>
        <taxon>Perkinsus</taxon>
    </lineage>
</organism>
<dbReference type="AlphaFoldDB" id="C5LN99"/>
<feature type="non-terminal residue" evidence="1">
    <location>
        <position position="1"/>
    </location>
</feature>
<proteinExistence type="predicted"/>
<gene>
    <name evidence="1" type="ORF">Pmar_PMAR015520</name>
</gene>
<dbReference type="InParanoid" id="C5LN99"/>
<dbReference type="EMBL" id="GG683749">
    <property type="protein sequence ID" value="EER01778.1"/>
    <property type="molecule type" value="Genomic_DNA"/>
</dbReference>
<accession>C5LN99</accession>
<dbReference type="GeneID" id="9040360"/>
<feature type="non-terminal residue" evidence="1">
    <location>
        <position position="91"/>
    </location>
</feature>
<reference evidence="1 2" key="1">
    <citation type="submission" date="2008-07" db="EMBL/GenBank/DDBJ databases">
        <authorList>
            <person name="El-Sayed N."/>
            <person name="Caler E."/>
            <person name="Inman J."/>
            <person name="Amedeo P."/>
            <person name="Hass B."/>
            <person name="Wortman J."/>
        </authorList>
    </citation>
    <scope>NUCLEOTIDE SEQUENCE [LARGE SCALE GENOMIC DNA]</scope>
    <source>
        <strain evidence="2">ATCC 50983 / TXsc</strain>
    </source>
</reference>
<dbReference type="RefSeq" id="XP_002769060.1">
    <property type="nucleotide sequence ID" value="XM_002769014.1"/>
</dbReference>
<evidence type="ECO:0000313" key="1">
    <source>
        <dbReference type="EMBL" id="EER01778.1"/>
    </source>
</evidence>
<evidence type="ECO:0000313" key="2">
    <source>
        <dbReference type="Proteomes" id="UP000007800"/>
    </source>
</evidence>
<protein>
    <submittedName>
        <fullName evidence="1">Uncharacterized protein</fullName>
    </submittedName>
</protein>